<sequence>VKPPSSFTAEETEYLTNRIQNGGTEVVEAKAGAGSATLSMAYAAAKFANSCLRGLKGEAGIVECAFVDSQVTELPFFAAKVRLGRGGAEEIYQLGPLNEYERIGLEKAKRELAGSIQKGVEFIKK</sequence>
<evidence type="ECO:0000256" key="5">
    <source>
        <dbReference type="ARBA" id="ARBA00023002"/>
    </source>
</evidence>
<organism evidence="9 10">
    <name type="scientific">Trifolium medium</name>
    <dbReference type="NCBI Taxonomy" id="97028"/>
    <lineage>
        <taxon>Eukaryota</taxon>
        <taxon>Viridiplantae</taxon>
        <taxon>Streptophyta</taxon>
        <taxon>Embryophyta</taxon>
        <taxon>Tracheophyta</taxon>
        <taxon>Spermatophyta</taxon>
        <taxon>Magnoliopsida</taxon>
        <taxon>eudicotyledons</taxon>
        <taxon>Gunneridae</taxon>
        <taxon>Pentapetalae</taxon>
        <taxon>rosids</taxon>
        <taxon>fabids</taxon>
        <taxon>Fabales</taxon>
        <taxon>Fabaceae</taxon>
        <taxon>Papilionoideae</taxon>
        <taxon>50 kb inversion clade</taxon>
        <taxon>NPAAA clade</taxon>
        <taxon>Hologalegina</taxon>
        <taxon>IRL clade</taxon>
        <taxon>Trifolieae</taxon>
        <taxon>Trifolium</taxon>
    </lineage>
</organism>
<dbReference type="SUPFAM" id="SSF56327">
    <property type="entry name" value="LDH C-terminal domain-like"/>
    <property type="match status" value="1"/>
</dbReference>
<proteinExistence type="inferred from homology"/>
<accession>A0A392NRH3</accession>
<comment type="caution">
    <text evidence="9">The sequence shown here is derived from an EMBL/GenBank/DDBJ whole genome shotgun (WGS) entry which is preliminary data.</text>
</comment>
<comment type="catalytic activity">
    <reaction evidence="7">
        <text>(S)-malate + NAD(+) = oxaloacetate + NADH + H(+)</text>
        <dbReference type="Rhea" id="RHEA:21432"/>
        <dbReference type="ChEBI" id="CHEBI:15378"/>
        <dbReference type="ChEBI" id="CHEBI:15589"/>
        <dbReference type="ChEBI" id="CHEBI:16452"/>
        <dbReference type="ChEBI" id="CHEBI:57540"/>
        <dbReference type="ChEBI" id="CHEBI:57945"/>
        <dbReference type="EC" id="1.1.1.37"/>
    </reaction>
</comment>
<keyword evidence="4" id="KW-0816">Tricarboxylic acid cycle</keyword>
<feature type="domain" description="Lactate/malate dehydrogenase C-terminal" evidence="8">
    <location>
        <begin position="4"/>
        <end position="122"/>
    </location>
</feature>
<dbReference type="EMBL" id="LXQA010049143">
    <property type="protein sequence ID" value="MCI02451.1"/>
    <property type="molecule type" value="Genomic_DNA"/>
</dbReference>
<comment type="similarity">
    <text evidence="1">Belongs to the LDH/MDH superfamily. MDH type 1 family.</text>
</comment>
<keyword evidence="10" id="KW-1185">Reference proteome</keyword>
<evidence type="ECO:0000259" key="8">
    <source>
        <dbReference type="Pfam" id="PF02866"/>
    </source>
</evidence>
<dbReference type="Gene3D" id="3.90.110.10">
    <property type="entry name" value="Lactate dehydrogenase/glycoside hydrolase, family 4, C-terminal"/>
    <property type="match status" value="1"/>
</dbReference>
<dbReference type="GO" id="GO:0030060">
    <property type="term" value="F:L-malate dehydrogenase (NAD+) activity"/>
    <property type="evidence" value="ECO:0007669"/>
    <property type="project" value="UniProtKB-EC"/>
</dbReference>
<keyword evidence="5" id="KW-0560">Oxidoreductase</keyword>
<dbReference type="FunFam" id="3.90.110.10:FF:000001">
    <property type="entry name" value="Malate dehydrogenase"/>
    <property type="match status" value="1"/>
</dbReference>
<evidence type="ECO:0000256" key="3">
    <source>
        <dbReference type="ARBA" id="ARBA00012995"/>
    </source>
</evidence>
<dbReference type="PANTHER" id="PTHR11540:SF52">
    <property type="entry name" value="MALATE DEHYDROGENASE 2, PEROXISOMAL"/>
    <property type="match status" value="1"/>
</dbReference>
<evidence type="ECO:0000256" key="6">
    <source>
        <dbReference type="ARBA" id="ARBA00023027"/>
    </source>
</evidence>
<reference evidence="9 10" key="1">
    <citation type="journal article" date="2018" name="Front. Plant Sci.">
        <title>Red Clover (Trifolium pratense) and Zigzag Clover (T. medium) - A Picture of Genomic Similarities and Differences.</title>
        <authorList>
            <person name="Dluhosova J."/>
            <person name="Istvanek J."/>
            <person name="Nedelnik J."/>
            <person name="Repkova J."/>
        </authorList>
    </citation>
    <scope>NUCLEOTIDE SEQUENCE [LARGE SCALE GENOMIC DNA]</scope>
    <source>
        <strain evidence="10">cv. 10/8</strain>
        <tissue evidence="9">Leaf</tissue>
    </source>
</reference>
<dbReference type="InterPro" id="IPR022383">
    <property type="entry name" value="Lactate/malate_DH_C"/>
</dbReference>
<dbReference type="GO" id="GO:0009507">
    <property type="term" value="C:chloroplast"/>
    <property type="evidence" value="ECO:0007669"/>
    <property type="project" value="TreeGrafter"/>
</dbReference>
<evidence type="ECO:0000256" key="1">
    <source>
        <dbReference type="ARBA" id="ARBA00008824"/>
    </source>
</evidence>
<name>A0A392NRH3_9FABA</name>
<dbReference type="Pfam" id="PF02866">
    <property type="entry name" value="Ldh_1_C"/>
    <property type="match status" value="1"/>
</dbReference>
<dbReference type="InterPro" id="IPR015955">
    <property type="entry name" value="Lactate_DH/Glyco_Ohase_4_C"/>
</dbReference>
<keyword evidence="6" id="KW-0520">NAD</keyword>
<dbReference type="AlphaFoldDB" id="A0A392NRH3"/>
<evidence type="ECO:0000256" key="2">
    <source>
        <dbReference type="ARBA" id="ARBA00011738"/>
    </source>
</evidence>
<evidence type="ECO:0000313" key="10">
    <source>
        <dbReference type="Proteomes" id="UP000265520"/>
    </source>
</evidence>
<evidence type="ECO:0000256" key="4">
    <source>
        <dbReference type="ARBA" id="ARBA00022532"/>
    </source>
</evidence>
<dbReference type="PANTHER" id="PTHR11540">
    <property type="entry name" value="MALATE AND LACTATE DEHYDROGENASE"/>
    <property type="match status" value="1"/>
</dbReference>
<dbReference type="EC" id="1.1.1.37" evidence="3"/>
<evidence type="ECO:0000313" key="9">
    <source>
        <dbReference type="EMBL" id="MCI02451.1"/>
    </source>
</evidence>
<comment type="subunit">
    <text evidence="2">Homodimer.</text>
</comment>
<evidence type="ECO:0000256" key="7">
    <source>
        <dbReference type="ARBA" id="ARBA00048313"/>
    </source>
</evidence>
<feature type="non-terminal residue" evidence="9">
    <location>
        <position position="1"/>
    </location>
</feature>
<dbReference type="GO" id="GO:0006099">
    <property type="term" value="P:tricarboxylic acid cycle"/>
    <property type="evidence" value="ECO:0007669"/>
    <property type="project" value="UniProtKB-KW"/>
</dbReference>
<dbReference type="Proteomes" id="UP000265520">
    <property type="component" value="Unassembled WGS sequence"/>
</dbReference>
<protein>
    <recommendedName>
        <fullName evidence="3">malate dehydrogenase</fullName>
        <ecNumber evidence="3">1.1.1.37</ecNumber>
    </recommendedName>
</protein>